<feature type="transmembrane region" description="Helical" evidence="8">
    <location>
        <begin position="61"/>
        <end position="81"/>
    </location>
</feature>
<evidence type="ECO:0000256" key="1">
    <source>
        <dbReference type="ARBA" id="ARBA00004651"/>
    </source>
</evidence>
<protein>
    <submittedName>
        <fullName evidence="9">Pesticidal protein Cry26Aa</fullName>
    </submittedName>
</protein>
<keyword evidence="4" id="KW-1003">Cell membrane</keyword>
<dbReference type="GO" id="GO:0005886">
    <property type="term" value="C:plasma membrane"/>
    <property type="evidence" value="ECO:0007669"/>
    <property type="project" value="UniProtKB-SubCell"/>
</dbReference>
<reference evidence="9 10" key="1">
    <citation type="submission" date="2018-08" db="EMBL/GenBank/DDBJ databases">
        <title>Verrucosispora craniellae sp. nov., isolated from a marine sponge in the South China Sea.</title>
        <authorList>
            <person name="Li L."/>
            <person name="Lin H.W."/>
        </authorList>
    </citation>
    <scope>NUCLEOTIDE SEQUENCE [LARGE SCALE GENOMIC DNA]</scope>
    <source>
        <strain evidence="9 10">LHW63014</strain>
    </source>
</reference>
<keyword evidence="3" id="KW-0813">Transport</keyword>
<keyword evidence="7 8" id="KW-0472">Membrane</keyword>
<dbReference type="Proteomes" id="UP000262621">
    <property type="component" value="Unassembled WGS sequence"/>
</dbReference>
<sequence length="85" mass="8850">MIILDIAIAGCGFAFLVSAYRIARGPTPADRAIAADLLTFAVVGLIALIGVRTHRQGTFDLVLVATLVAFLAAVSLARAIANGRR</sequence>
<evidence type="ECO:0000256" key="4">
    <source>
        <dbReference type="ARBA" id="ARBA00022475"/>
    </source>
</evidence>
<dbReference type="RefSeq" id="WP_117230034.1">
    <property type="nucleotide sequence ID" value="NZ_CP061725.1"/>
</dbReference>
<proteinExistence type="inferred from homology"/>
<evidence type="ECO:0000256" key="6">
    <source>
        <dbReference type="ARBA" id="ARBA00022989"/>
    </source>
</evidence>
<dbReference type="PANTHER" id="PTHR34702">
    <property type="entry name" value="NA(+)/H(+) ANTIPORTER SUBUNIT F1"/>
    <property type="match status" value="1"/>
</dbReference>
<keyword evidence="10" id="KW-1185">Reference proteome</keyword>
<dbReference type="OrthoDB" id="3402829at2"/>
<dbReference type="InterPro" id="IPR007208">
    <property type="entry name" value="MrpF/PhaF-like"/>
</dbReference>
<dbReference type="GO" id="GO:0015385">
    <property type="term" value="F:sodium:proton antiporter activity"/>
    <property type="evidence" value="ECO:0007669"/>
    <property type="project" value="TreeGrafter"/>
</dbReference>
<dbReference type="AlphaFoldDB" id="A0A372FUT4"/>
<name>A0A372FUT4_9ACTN</name>
<comment type="similarity">
    <text evidence="2">Belongs to the CPA3 antiporters (TC 2.A.63) subunit F family.</text>
</comment>
<gene>
    <name evidence="9" type="ORF">D0Q02_22655</name>
</gene>
<evidence type="ECO:0000256" key="8">
    <source>
        <dbReference type="SAM" id="Phobius"/>
    </source>
</evidence>
<keyword evidence="5 8" id="KW-0812">Transmembrane</keyword>
<dbReference type="Pfam" id="PF04066">
    <property type="entry name" value="MrpF_PhaF"/>
    <property type="match status" value="1"/>
</dbReference>
<evidence type="ECO:0000256" key="2">
    <source>
        <dbReference type="ARBA" id="ARBA00009212"/>
    </source>
</evidence>
<evidence type="ECO:0000313" key="9">
    <source>
        <dbReference type="EMBL" id="RFS44374.1"/>
    </source>
</evidence>
<dbReference type="PANTHER" id="PTHR34702:SF1">
    <property type="entry name" value="NA(+)_H(+) ANTIPORTER SUBUNIT F"/>
    <property type="match status" value="1"/>
</dbReference>
<dbReference type="EMBL" id="QVFU01000031">
    <property type="protein sequence ID" value="RFS44374.1"/>
    <property type="molecule type" value="Genomic_DNA"/>
</dbReference>
<evidence type="ECO:0000256" key="5">
    <source>
        <dbReference type="ARBA" id="ARBA00022692"/>
    </source>
</evidence>
<accession>A0A372FUT4</accession>
<evidence type="ECO:0000256" key="7">
    <source>
        <dbReference type="ARBA" id="ARBA00023136"/>
    </source>
</evidence>
<comment type="caution">
    <text evidence="9">The sequence shown here is derived from an EMBL/GenBank/DDBJ whole genome shotgun (WGS) entry which is preliminary data.</text>
</comment>
<organism evidence="9 10">
    <name type="scientific">Micromonospora craniellae</name>
    <dbReference type="NCBI Taxonomy" id="2294034"/>
    <lineage>
        <taxon>Bacteria</taxon>
        <taxon>Bacillati</taxon>
        <taxon>Actinomycetota</taxon>
        <taxon>Actinomycetes</taxon>
        <taxon>Micromonosporales</taxon>
        <taxon>Micromonosporaceae</taxon>
        <taxon>Micromonospora</taxon>
    </lineage>
</organism>
<comment type="subcellular location">
    <subcellularLocation>
        <location evidence="1">Cell membrane</location>
        <topology evidence="1">Multi-pass membrane protein</topology>
    </subcellularLocation>
</comment>
<feature type="transmembrane region" description="Helical" evidence="8">
    <location>
        <begin position="32"/>
        <end position="49"/>
    </location>
</feature>
<evidence type="ECO:0000256" key="3">
    <source>
        <dbReference type="ARBA" id="ARBA00022448"/>
    </source>
</evidence>
<evidence type="ECO:0000313" key="10">
    <source>
        <dbReference type="Proteomes" id="UP000262621"/>
    </source>
</evidence>
<feature type="transmembrane region" description="Helical" evidence="8">
    <location>
        <begin position="6"/>
        <end position="23"/>
    </location>
</feature>
<keyword evidence="6 8" id="KW-1133">Transmembrane helix</keyword>